<evidence type="ECO:0000256" key="6">
    <source>
        <dbReference type="NCBIfam" id="TIGR00838"/>
    </source>
</evidence>
<keyword evidence="10" id="KW-1185">Reference proteome</keyword>
<dbReference type="Pfam" id="PF14698">
    <property type="entry name" value="ASL_C2"/>
    <property type="match status" value="1"/>
</dbReference>
<dbReference type="NCBIfam" id="NF002563">
    <property type="entry name" value="PRK02186.1"/>
    <property type="match status" value="1"/>
</dbReference>
<dbReference type="InterPro" id="IPR011761">
    <property type="entry name" value="ATP-grasp"/>
</dbReference>
<proteinExistence type="predicted"/>
<evidence type="ECO:0000313" key="9">
    <source>
        <dbReference type="EMBL" id="MBS2554246.1"/>
    </source>
</evidence>
<comment type="pathway">
    <text evidence="1">Amino-acid biosynthesis; L-arginine biosynthesis; L-arginine from L-ornithine and carbamoyl phosphate: step 3/3.</text>
</comment>
<dbReference type="EMBL" id="JAAFYZ010000341">
    <property type="protein sequence ID" value="MBS2554246.1"/>
    <property type="molecule type" value="Genomic_DNA"/>
</dbReference>
<dbReference type="PROSITE" id="PS50975">
    <property type="entry name" value="ATP_GRASP"/>
    <property type="match status" value="1"/>
</dbReference>
<dbReference type="Gene3D" id="1.10.275.10">
    <property type="entry name" value="Fumarase/aspartase (N-terminal domain)"/>
    <property type="match status" value="1"/>
</dbReference>
<dbReference type="EC" id="4.3.2.1" evidence="2 6"/>
<dbReference type="Pfam" id="PF00206">
    <property type="entry name" value="Lyase_1"/>
    <property type="match status" value="1"/>
</dbReference>
<dbReference type="PANTHER" id="PTHR43814">
    <property type="entry name" value="ARGININOSUCCINATE LYASE"/>
    <property type="match status" value="1"/>
</dbReference>
<evidence type="ECO:0000256" key="1">
    <source>
        <dbReference type="ARBA" id="ARBA00004941"/>
    </source>
</evidence>
<keyword evidence="7" id="KW-0067">ATP-binding</keyword>
<evidence type="ECO:0000256" key="7">
    <source>
        <dbReference type="PROSITE-ProRule" id="PRU00409"/>
    </source>
</evidence>
<name>A0ABS5L799_9ACTN</name>
<keyword evidence="3" id="KW-0055">Arginine biosynthesis</keyword>
<dbReference type="InterPro" id="IPR008948">
    <property type="entry name" value="L-Aspartase-like"/>
</dbReference>
<dbReference type="Gene3D" id="1.20.200.10">
    <property type="entry name" value="Fumarase/aspartase (Central domain)"/>
    <property type="match status" value="1"/>
</dbReference>
<dbReference type="SMART" id="SM01209">
    <property type="entry name" value="GARS_A"/>
    <property type="match status" value="1"/>
</dbReference>
<dbReference type="InterPro" id="IPR000362">
    <property type="entry name" value="Fumarate_lyase_fam"/>
</dbReference>
<dbReference type="RefSeq" id="WP_212021529.1">
    <property type="nucleotide sequence ID" value="NZ_JAAFYZ010000341.1"/>
</dbReference>
<organism evidence="9 10">
    <name type="scientific">Catenulispora pinistramenti</name>
    <dbReference type="NCBI Taxonomy" id="2705254"/>
    <lineage>
        <taxon>Bacteria</taxon>
        <taxon>Bacillati</taxon>
        <taxon>Actinomycetota</taxon>
        <taxon>Actinomycetes</taxon>
        <taxon>Catenulisporales</taxon>
        <taxon>Catenulisporaceae</taxon>
        <taxon>Catenulispora</taxon>
    </lineage>
</organism>
<dbReference type="PRINTS" id="PR00149">
    <property type="entry name" value="FUMRATELYASE"/>
</dbReference>
<dbReference type="CDD" id="cd01359">
    <property type="entry name" value="Argininosuccinate_lyase"/>
    <property type="match status" value="1"/>
</dbReference>
<keyword evidence="4" id="KW-0028">Amino-acid biosynthesis</keyword>
<dbReference type="SUPFAM" id="SSF56059">
    <property type="entry name" value="Glutathione synthetase ATP-binding domain-like"/>
    <property type="match status" value="1"/>
</dbReference>
<dbReference type="InterPro" id="IPR040570">
    <property type="entry name" value="LAL_C2"/>
</dbReference>
<keyword evidence="7" id="KW-0547">Nucleotide-binding</keyword>
<comment type="caution">
    <text evidence="9">The sequence shown here is derived from an EMBL/GenBank/DDBJ whole genome shotgun (WGS) entry which is preliminary data.</text>
</comment>
<feature type="domain" description="ATP-grasp" evidence="8">
    <location>
        <begin position="115"/>
        <end position="308"/>
    </location>
</feature>
<evidence type="ECO:0000313" key="10">
    <source>
        <dbReference type="Proteomes" id="UP000730482"/>
    </source>
</evidence>
<dbReference type="InterPro" id="IPR029419">
    <property type="entry name" value="Arg_succ_lyase_C"/>
</dbReference>
<dbReference type="Proteomes" id="UP000730482">
    <property type="component" value="Unassembled WGS sequence"/>
</dbReference>
<dbReference type="PANTHER" id="PTHR43814:SF1">
    <property type="entry name" value="ARGININOSUCCINATE LYASE"/>
    <property type="match status" value="1"/>
</dbReference>
<dbReference type="Pfam" id="PF13535">
    <property type="entry name" value="ATP-grasp_4"/>
    <property type="match status" value="1"/>
</dbReference>
<protein>
    <recommendedName>
        <fullName evidence="2 6">Argininosuccinate lyase</fullName>
        <ecNumber evidence="2 6">4.3.2.1</ecNumber>
    </recommendedName>
</protein>
<dbReference type="NCBIfam" id="TIGR00838">
    <property type="entry name" value="argH"/>
    <property type="match status" value="1"/>
</dbReference>
<sequence length="892" mass="93265">MRRVLLLIESNTTGTGRQFARCAADLGITPVLLTADPGRYAYVAQDGLEHVLIDTSDERTVLDRVRALAEDWQIAGVTSSSEYYIATAAACARALGLPGPAPEAVRACRDKREQREILRAAGVAGPAFAAARTVAQVRAAGIRYPVVVKPCQGSGSVGVRLCADREQAEAHAARLLQAPGNERGLPVPAEILVEQYLTGSEHSVEVFCGRSVATVDKHLGPPPWFVETGHDTPSRLPADRARLLIEAAEAAVAALGLDWGAVHVELRLGPDGARIVEVNPRLAGGMIPDLLRRAYGVDLIQAQVRAAVGLPAELPGRAAGSASIRFLMAERPGVVQDAVQAKAAALAVDGVAAAELYRDAGAAVEPAEDFRGRFGHIISAAERTDGAAPAAADLGLVRLRTAVRDAAADDDGGVRTGRLSTALNPQAHAIVYGADPAADAAEELRLISEVDRAHLVMLTERGVIEAAHAARLLAQIERLRGTAFAQLRDRPMPRGVYLAYEGLLSELLGEEVGGVLHTGRSRNDLGATTVRLRAREHCLQLLDAVDALAETLLDRAVKYQDVVMPAYTHGQPAVPITFGHYLVGVAASVVRGYTDLVAAGSEIEVNPLGAGAVGGTSVPIDPARTAELLGFTGVAVNSVDAVASREFVLRLLAGVSTLGVTVTRVARDLSVWTSEESGLLHLADDLVGSSSMMPQKRNPFLLEYIQGKASASLGHYVGAVSAMASAGYTNAIAVGTEAVRQLWPGLREGVDAATLLRLVVDGATPDEQRMDQRAADGFTAATYLAERLVASGVPFRTAHHEVGRRVLAALDAGARLDADGAHGTDLAPAAVAAACAYGGGPGGGTVVHAVDLLRERMSSQRGLLAARRGRWAEAAAMLDEAARSIAGAAELP</sequence>
<dbReference type="Pfam" id="PF18130">
    <property type="entry name" value="ATPgrasp_N"/>
    <property type="match status" value="1"/>
</dbReference>
<keyword evidence="5 9" id="KW-0456">Lyase</keyword>
<dbReference type="SUPFAM" id="SSF48557">
    <property type="entry name" value="L-aspartase-like"/>
    <property type="match status" value="1"/>
</dbReference>
<dbReference type="InterPro" id="IPR041472">
    <property type="entry name" value="BL00235/CARNS1_N"/>
</dbReference>
<dbReference type="GO" id="GO:0004056">
    <property type="term" value="F:argininosuccinate lyase activity"/>
    <property type="evidence" value="ECO:0007669"/>
    <property type="project" value="UniProtKB-EC"/>
</dbReference>
<evidence type="ECO:0000256" key="3">
    <source>
        <dbReference type="ARBA" id="ARBA00022571"/>
    </source>
</evidence>
<evidence type="ECO:0000256" key="5">
    <source>
        <dbReference type="ARBA" id="ARBA00023239"/>
    </source>
</evidence>
<gene>
    <name evidence="9" type="primary">argH</name>
    <name evidence="9" type="ORF">KGQ19_46070</name>
</gene>
<reference evidence="9 10" key="1">
    <citation type="submission" date="2020-02" db="EMBL/GenBank/DDBJ databases">
        <title>Acidophilic actinobacteria isolated from forest soil.</title>
        <authorList>
            <person name="Golinska P."/>
        </authorList>
    </citation>
    <scope>NUCLEOTIDE SEQUENCE [LARGE SCALE GENOMIC DNA]</scope>
    <source>
        <strain evidence="9 10">NL8</strain>
    </source>
</reference>
<accession>A0ABS5L799</accession>
<dbReference type="Gene3D" id="1.10.40.30">
    <property type="entry name" value="Fumarase/aspartase (C-terminal domain)"/>
    <property type="match status" value="1"/>
</dbReference>
<evidence type="ECO:0000256" key="4">
    <source>
        <dbReference type="ARBA" id="ARBA00022605"/>
    </source>
</evidence>
<dbReference type="InterPro" id="IPR022761">
    <property type="entry name" value="Fumarate_lyase_N"/>
</dbReference>
<dbReference type="Pfam" id="PF18603">
    <property type="entry name" value="LAL_C2"/>
    <property type="match status" value="1"/>
</dbReference>
<dbReference type="InterPro" id="IPR024083">
    <property type="entry name" value="Fumarase/histidase_N"/>
</dbReference>
<dbReference type="InterPro" id="IPR009049">
    <property type="entry name" value="Argininosuccinate_lyase"/>
</dbReference>
<dbReference type="Gene3D" id="3.40.50.20">
    <property type="match status" value="1"/>
</dbReference>
<evidence type="ECO:0000259" key="8">
    <source>
        <dbReference type="PROSITE" id="PS50975"/>
    </source>
</evidence>
<evidence type="ECO:0000256" key="2">
    <source>
        <dbReference type="ARBA" id="ARBA00012338"/>
    </source>
</evidence>
<dbReference type="PRINTS" id="PR00145">
    <property type="entry name" value="ARGSUCLYASE"/>
</dbReference>
<dbReference type="Gene3D" id="3.30.470.20">
    <property type="entry name" value="ATP-grasp fold, B domain"/>
    <property type="match status" value="1"/>
</dbReference>